<evidence type="ECO:0000313" key="3">
    <source>
        <dbReference type="Proteomes" id="UP000603200"/>
    </source>
</evidence>
<keyword evidence="3" id="KW-1185">Reference proteome</keyword>
<gene>
    <name evidence="2" type="ORF">Ahu01nite_002700</name>
</gene>
<protein>
    <submittedName>
        <fullName evidence="2">Uncharacterized protein</fullName>
    </submittedName>
</protein>
<feature type="compositionally biased region" description="Pro residues" evidence="1">
    <location>
        <begin position="98"/>
        <end position="113"/>
    </location>
</feature>
<dbReference type="PROSITE" id="PS51257">
    <property type="entry name" value="PROKAR_LIPOPROTEIN"/>
    <property type="match status" value="1"/>
</dbReference>
<comment type="caution">
    <text evidence="2">The sequence shown here is derived from an EMBL/GenBank/DDBJ whole genome shotgun (WGS) entry which is preliminary data.</text>
</comment>
<evidence type="ECO:0000313" key="2">
    <source>
        <dbReference type="EMBL" id="GIE17168.1"/>
    </source>
</evidence>
<dbReference type="EMBL" id="BOMN01000002">
    <property type="protein sequence ID" value="GIE17168.1"/>
    <property type="molecule type" value="Genomic_DNA"/>
</dbReference>
<feature type="compositionally biased region" description="Pro residues" evidence="1">
    <location>
        <begin position="60"/>
        <end position="71"/>
    </location>
</feature>
<reference evidence="2 3" key="1">
    <citation type="submission" date="2021-01" db="EMBL/GenBank/DDBJ databases">
        <title>Whole genome shotgun sequence of Actinoplanes humidus NBRC 14915.</title>
        <authorList>
            <person name="Komaki H."/>
            <person name="Tamura T."/>
        </authorList>
    </citation>
    <scope>NUCLEOTIDE SEQUENCE [LARGE SCALE GENOMIC DNA]</scope>
    <source>
        <strain evidence="2 3">NBRC 14915</strain>
    </source>
</reference>
<organism evidence="2 3">
    <name type="scientific">Winogradskya humida</name>
    <dbReference type="NCBI Taxonomy" id="113566"/>
    <lineage>
        <taxon>Bacteria</taxon>
        <taxon>Bacillati</taxon>
        <taxon>Actinomycetota</taxon>
        <taxon>Actinomycetes</taxon>
        <taxon>Micromonosporales</taxon>
        <taxon>Micromonosporaceae</taxon>
        <taxon>Winogradskya</taxon>
    </lineage>
</organism>
<evidence type="ECO:0000256" key="1">
    <source>
        <dbReference type="SAM" id="MobiDB-lite"/>
    </source>
</evidence>
<feature type="compositionally biased region" description="Gly residues" evidence="1">
    <location>
        <begin position="72"/>
        <end position="97"/>
    </location>
</feature>
<dbReference type="RefSeq" id="WP_203834476.1">
    <property type="nucleotide sequence ID" value="NZ_BAAATV010000001.1"/>
</dbReference>
<sequence length="148" mass="13695">MPRLGPTLAATAILALTACSDTPGNSTSTTNIPSIAISAAGSYRDCLEENGIDTSDIPAGPIPSGPIPGIPGGPGGAMPPGGPGGPGGAMPSGGPGGPGGPMPPGSPGGPGPGVPGGGLGVLTSKPAGVSDETWTRAQKTCASLAPTP</sequence>
<proteinExistence type="predicted"/>
<accession>A0ABQ3ZF86</accession>
<dbReference type="Proteomes" id="UP000603200">
    <property type="component" value="Unassembled WGS sequence"/>
</dbReference>
<feature type="region of interest" description="Disordered" evidence="1">
    <location>
        <begin position="47"/>
        <end position="148"/>
    </location>
</feature>
<name>A0ABQ3ZF86_9ACTN</name>